<dbReference type="InterPro" id="IPR042100">
    <property type="entry name" value="Bug_dom1"/>
</dbReference>
<dbReference type="Gene3D" id="3.40.190.10">
    <property type="entry name" value="Periplasmic binding protein-like II"/>
    <property type="match status" value="1"/>
</dbReference>
<dbReference type="AlphaFoldDB" id="A0A1X7FP64"/>
<protein>
    <submittedName>
        <fullName evidence="3">Tripartite-type tricarboxylate transporter, receptor component TctC</fullName>
    </submittedName>
</protein>
<dbReference type="Gene3D" id="3.40.190.150">
    <property type="entry name" value="Bordetella uptake gene, domain 1"/>
    <property type="match status" value="1"/>
</dbReference>
<feature type="chain" id="PRO_5012959597" evidence="2">
    <location>
        <begin position="24"/>
        <end position="324"/>
    </location>
</feature>
<reference evidence="4" key="1">
    <citation type="submission" date="2017-04" db="EMBL/GenBank/DDBJ databases">
        <authorList>
            <person name="Varghese N."/>
            <person name="Submissions S."/>
        </authorList>
    </citation>
    <scope>NUCLEOTIDE SEQUENCE [LARGE SCALE GENOMIC DNA]</scope>
    <source>
        <strain evidence="4">B4P</strain>
    </source>
</reference>
<evidence type="ECO:0000256" key="1">
    <source>
        <dbReference type="ARBA" id="ARBA00006987"/>
    </source>
</evidence>
<dbReference type="PIRSF" id="PIRSF017082">
    <property type="entry name" value="YflP"/>
    <property type="match status" value="1"/>
</dbReference>
<dbReference type="PANTHER" id="PTHR42928">
    <property type="entry name" value="TRICARBOXYLATE-BINDING PROTEIN"/>
    <property type="match status" value="1"/>
</dbReference>
<dbReference type="RefSeq" id="WP_085423498.1">
    <property type="nucleotide sequence ID" value="NZ_FXAF01000007.1"/>
</dbReference>
<gene>
    <name evidence="3" type="ORF">SAMN02982989_0126</name>
</gene>
<evidence type="ECO:0000256" key="2">
    <source>
        <dbReference type="SAM" id="SignalP"/>
    </source>
</evidence>
<comment type="similarity">
    <text evidence="1">Belongs to the UPF0065 (bug) family.</text>
</comment>
<dbReference type="OrthoDB" id="8443386at2"/>
<evidence type="ECO:0000313" key="4">
    <source>
        <dbReference type="Proteomes" id="UP000192903"/>
    </source>
</evidence>
<dbReference type="InterPro" id="IPR005064">
    <property type="entry name" value="BUG"/>
</dbReference>
<dbReference type="Pfam" id="PF03401">
    <property type="entry name" value="TctC"/>
    <property type="match status" value="1"/>
</dbReference>
<accession>A0A1X7FP64</accession>
<dbReference type="Proteomes" id="UP000192903">
    <property type="component" value="Unassembled WGS sequence"/>
</dbReference>
<evidence type="ECO:0000313" key="3">
    <source>
        <dbReference type="EMBL" id="SMF56034.1"/>
    </source>
</evidence>
<dbReference type="CDD" id="cd07012">
    <property type="entry name" value="PBP2_Bug_TTT"/>
    <property type="match status" value="1"/>
</dbReference>
<keyword evidence="3" id="KW-0675">Receptor</keyword>
<dbReference type="EMBL" id="FXAF01000007">
    <property type="protein sequence ID" value="SMF56034.1"/>
    <property type="molecule type" value="Genomic_DNA"/>
</dbReference>
<dbReference type="PANTHER" id="PTHR42928:SF5">
    <property type="entry name" value="BLR1237 PROTEIN"/>
    <property type="match status" value="1"/>
</dbReference>
<keyword evidence="4" id="KW-1185">Reference proteome</keyword>
<feature type="signal peptide" evidence="2">
    <location>
        <begin position="1"/>
        <end position="23"/>
    </location>
</feature>
<organism evidence="3 4">
    <name type="scientific">Xaviernesmea oryzae</name>
    <dbReference type="NCBI Taxonomy" id="464029"/>
    <lineage>
        <taxon>Bacteria</taxon>
        <taxon>Pseudomonadati</taxon>
        <taxon>Pseudomonadota</taxon>
        <taxon>Alphaproteobacteria</taxon>
        <taxon>Hyphomicrobiales</taxon>
        <taxon>Rhizobiaceae</taxon>
        <taxon>Rhizobium/Agrobacterium group</taxon>
        <taxon>Xaviernesmea</taxon>
    </lineage>
</organism>
<keyword evidence="2" id="KW-0732">Signal</keyword>
<dbReference type="STRING" id="464029.SAMN02982989_0126"/>
<sequence length="324" mass="33832">MKISHFLTNAALVLFGVPGAAMAADPLLSHCRTITMIVPYTAGGSGDVSARLLTPAMTADLGVPVQVENVPGAGGQIGVTRIATSKPDGCTIGWTYMPGIITSYLDPTRKAAYDQKSFAPVGTYVLDSSGLAVKGDSPYNNLTDLVKAAKAKPGSITVTNAGKLSGGDIVQHRLEAISGADFNILSSAGGAEALADLLGGHVDVIDIDAGGPNGELARTGQIKILAFFSREPIASYPNVTTAKQQGYDLELGIVRTLSAPAGTPEKVVKRLSNALKVAMDDSEVKDKAVKLNIPLHYMDANETAKYWADLESQLKPIVAERLGK</sequence>
<name>A0A1X7FP64_9HYPH</name>
<dbReference type="SUPFAM" id="SSF53850">
    <property type="entry name" value="Periplasmic binding protein-like II"/>
    <property type="match status" value="1"/>
</dbReference>
<proteinExistence type="inferred from homology"/>